<organism evidence="2">
    <name type="scientific">Lonomia obliqua</name>
    <name type="common">Moth</name>
    <dbReference type="NCBI Taxonomy" id="304329"/>
    <lineage>
        <taxon>Eukaryota</taxon>
        <taxon>Metazoa</taxon>
        <taxon>Ecdysozoa</taxon>
        <taxon>Arthropoda</taxon>
        <taxon>Hexapoda</taxon>
        <taxon>Insecta</taxon>
        <taxon>Pterygota</taxon>
        <taxon>Neoptera</taxon>
        <taxon>Endopterygota</taxon>
        <taxon>Lepidoptera</taxon>
        <taxon>Glossata</taxon>
        <taxon>Ditrysia</taxon>
        <taxon>Bombycoidea</taxon>
        <taxon>Saturniidae</taxon>
        <taxon>Hemileucinae</taxon>
        <taxon>Lonomia</taxon>
    </lineage>
</organism>
<feature type="chain" id="PRO_5004259826" evidence="1">
    <location>
        <begin position="17"/>
        <end position="137"/>
    </location>
</feature>
<dbReference type="AlphaFoldDB" id="Q5MGD0"/>
<keyword evidence="1" id="KW-0732">Signal</keyword>
<dbReference type="SMART" id="SM00708">
    <property type="entry name" value="PhBP"/>
    <property type="match status" value="1"/>
</dbReference>
<dbReference type="EMBL" id="AY829856">
    <property type="protein sequence ID" value="AAV91470.1"/>
    <property type="molecule type" value="mRNA"/>
</dbReference>
<dbReference type="InterPro" id="IPR036728">
    <property type="entry name" value="PBP_GOBP_sf"/>
</dbReference>
<dbReference type="Gene3D" id="1.10.238.20">
    <property type="entry name" value="Pheromone/general odorant binding protein domain"/>
    <property type="match status" value="1"/>
</dbReference>
<dbReference type="GO" id="GO:0005549">
    <property type="term" value="F:odorant binding"/>
    <property type="evidence" value="ECO:0007669"/>
    <property type="project" value="InterPro"/>
</dbReference>
<dbReference type="CDD" id="cd23992">
    <property type="entry name" value="PBP_GOBP"/>
    <property type="match status" value="1"/>
</dbReference>
<evidence type="ECO:0000313" key="2">
    <source>
        <dbReference type="EMBL" id="AAV91470.1"/>
    </source>
</evidence>
<feature type="signal peptide" evidence="1">
    <location>
        <begin position="1"/>
        <end position="16"/>
    </location>
</feature>
<sequence length="137" mass="15423">MLFILTIFAVLSAGTAFFNQNTEPIVLSPEVTAFLKGVIEECIEETGVVPNILELLKADNYVADDKNKSFLACGYRKAGALDSEGKLHPHKIASYFPDELNVLEYFQKCNKHEDEVKETAYQSYECTKVTLPYHILI</sequence>
<dbReference type="InterPro" id="IPR006170">
    <property type="entry name" value="PBP/GOBP"/>
</dbReference>
<accession>Q5MGD0</accession>
<dbReference type="Pfam" id="PF01395">
    <property type="entry name" value="PBP_GOBP"/>
    <property type="match status" value="1"/>
</dbReference>
<protein>
    <submittedName>
        <fullName evidence="2">Lipocalin 3</fullName>
    </submittedName>
</protein>
<proteinExistence type="evidence at transcript level"/>
<name>Q5MGD0_LONON</name>
<reference evidence="2" key="1">
    <citation type="journal article" date="2005" name="Gene">
        <title>A catalog for the transcripts from the venomous structures of the caterpillar Lonomia obliqua: identification of the proteins potentially involved in the coagulation disorder and hemorrhagic syndrome.</title>
        <authorList>
            <person name="Veiga A.B.G."/>
            <person name="Ribeiro J.M.C."/>
            <person name="Guimaraes J.A."/>
            <person name="Francischetti I.M.B."/>
        </authorList>
    </citation>
    <scope>NUCLEOTIDE SEQUENCE</scope>
    <source>
        <tissue evidence="2">Spicule</tissue>
    </source>
</reference>
<evidence type="ECO:0000256" key="1">
    <source>
        <dbReference type="SAM" id="SignalP"/>
    </source>
</evidence>
<dbReference type="SUPFAM" id="SSF47565">
    <property type="entry name" value="Insect pheromone/odorant-binding proteins"/>
    <property type="match status" value="1"/>
</dbReference>